<dbReference type="AlphaFoldDB" id="A0AAV1LBS4"/>
<proteinExistence type="predicted"/>
<evidence type="ECO:0000256" key="1">
    <source>
        <dbReference type="SAM" id="MobiDB-lite"/>
    </source>
</evidence>
<keyword evidence="3" id="KW-1185">Reference proteome</keyword>
<evidence type="ECO:0000313" key="2">
    <source>
        <dbReference type="EMBL" id="CAK1592946.1"/>
    </source>
</evidence>
<feature type="compositionally biased region" description="Low complexity" evidence="1">
    <location>
        <begin position="207"/>
        <end position="221"/>
    </location>
</feature>
<organism evidence="2 3">
    <name type="scientific">Parnassius mnemosyne</name>
    <name type="common">clouded apollo</name>
    <dbReference type="NCBI Taxonomy" id="213953"/>
    <lineage>
        <taxon>Eukaryota</taxon>
        <taxon>Metazoa</taxon>
        <taxon>Ecdysozoa</taxon>
        <taxon>Arthropoda</taxon>
        <taxon>Hexapoda</taxon>
        <taxon>Insecta</taxon>
        <taxon>Pterygota</taxon>
        <taxon>Neoptera</taxon>
        <taxon>Endopterygota</taxon>
        <taxon>Lepidoptera</taxon>
        <taxon>Glossata</taxon>
        <taxon>Ditrysia</taxon>
        <taxon>Papilionoidea</taxon>
        <taxon>Papilionidae</taxon>
        <taxon>Parnassiinae</taxon>
        <taxon>Parnassini</taxon>
        <taxon>Parnassius</taxon>
        <taxon>Driopa</taxon>
    </lineage>
</organism>
<gene>
    <name evidence="2" type="ORF">PARMNEM_LOCUS12811</name>
</gene>
<comment type="caution">
    <text evidence="2">The sequence shown here is derived from an EMBL/GenBank/DDBJ whole genome shotgun (WGS) entry which is preliminary data.</text>
</comment>
<dbReference type="Proteomes" id="UP001314205">
    <property type="component" value="Unassembled WGS sequence"/>
</dbReference>
<accession>A0AAV1LBS4</accession>
<evidence type="ECO:0000313" key="3">
    <source>
        <dbReference type="Proteomes" id="UP001314205"/>
    </source>
</evidence>
<feature type="region of interest" description="Disordered" evidence="1">
    <location>
        <begin position="56"/>
        <end position="126"/>
    </location>
</feature>
<protein>
    <submittedName>
        <fullName evidence="2">Uncharacterized protein</fullName>
    </submittedName>
</protein>
<feature type="compositionally biased region" description="Basic and acidic residues" evidence="1">
    <location>
        <begin position="161"/>
        <end position="199"/>
    </location>
</feature>
<feature type="region of interest" description="Disordered" evidence="1">
    <location>
        <begin position="161"/>
        <end position="233"/>
    </location>
</feature>
<reference evidence="2 3" key="1">
    <citation type="submission" date="2023-11" db="EMBL/GenBank/DDBJ databases">
        <authorList>
            <person name="Hedman E."/>
            <person name="Englund M."/>
            <person name="Stromberg M."/>
            <person name="Nyberg Akerstrom W."/>
            <person name="Nylinder S."/>
            <person name="Jareborg N."/>
            <person name="Kallberg Y."/>
            <person name="Kronander E."/>
        </authorList>
    </citation>
    <scope>NUCLEOTIDE SEQUENCE [LARGE SCALE GENOMIC DNA]</scope>
</reference>
<sequence>MSVQSSLSSGSGAPQGAANIIDLDRYMRAAVRPGQSPRHERRCQRLVVDAGGICRKKGRGKASCSSNSGTATATGSDSGGLLHAKRFSHDSGLSDGSNPRHRRRSYRREGGNVTTNRCRDSARAHGSTSSLLAFRAACERALREQQEQIARVAQLCEQLGEKQNDRRSERHTERRGDRRPERTKQERSKLDRPKLDRSRPRPNPECSSSSIESTDFSSSSRSARERRKDKHRTDECKTYKIIMNKLDELSQLFAARRPVPPVSLGSKQPKFAAARVASSGSVSVSDKFVATEPDLRACITSRNLSPTVQILLTPRPTERKVGLQIQTQATGTNPITGEEEAEIRQRDLKVDANRTEGKRENEGTGLNRRLAITRANFLEIAPSPRKRPNITTESVVQREHSLESVGDRLSNFDLEDPIRLYAQAKRLQALHTTTRRARSEDRTMLNDRLGVGKLDGRFDERLKGDSLCARCRGYWRAFRHCFPSQLFCRPEDACAC</sequence>
<feature type="compositionally biased region" description="Low complexity" evidence="1">
    <location>
        <begin position="62"/>
        <end position="80"/>
    </location>
</feature>
<name>A0AAV1LBS4_9NEOP</name>
<dbReference type="EMBL" id="CAVLGL010000088">
    <property type="protein sequence ID" value="CAK1592946.1"/>
    <property type="molecule type" value="Genomic_DNA"/>
</dbReference>